<accession>A0A1G1W8N1</accession>
<keyword evidence="2" id="KW-0488">Methylation</keyword>
<keyword evidence="3 6" id="KW-0812">Transmembrane</keyword>
<dbReference type="PANTHER" id="PTHR30093">
    <property type="entry name" value="GENERAL SECRETION PATHWAY PROTEIN G"/>
    <property type="match status" value="1"/>
</dbReference>
<organism evidence="7 8">
    <name type="scientific">Candidatus Woykebacteria bacterium RBG_13_40_7b</name>
    <dbReference type="NCBI Taxonomy" id="1802594"/>
    <lineage>
        <taxon>Bacteria</taxon>
        <taxon>Candidatus Woykeibacteriota</taxon>
    </lineage>
</organism>
<evidence type="ECO:0000256" key="4">
    <source>
        <dbReference type="ARBA" id="ARBA00022989"/>
    </source>
</evidence>
<evidence type="ECO:0000256" key="6">
    <source>
        <dbReference type="SAM" id="Phobius"/>
    </source>
</evidence>
<dbReference type="EMBL" id="MHCQ01000032">
    <property type="protein sequence ID" value="OGY24022.1"/>
    <property type="molecule type" value="Genomic_DNA"/>
</dbReference>
<comment type="caution">
    <text evidence="7">The sequence shown here is derived from an EMBL/GenBank/DDBJ whole genome shotgun (WGS) entry which is preliminary data.</text>
</comment>
<gene>
    <name evidence="7" type="ORF">A2Y57_02195</name>
</gene>
<dbReference type="InterPro" id="IPR012902">
    <property type="entry name" value="N_methyl_site"/>
</dbReference>
<dbReference type="PROSITE" id="PS00409">
    <property type="entry name" value="PROKAR_NTER_METHYL"/>
    <property type="match status" value="1"/>
</dbReference>
<evidence type="ECO:0000256" key="2">
    <source>
        <dbReference type="ARBA" id="ARBA00022481"/>
    </source>
</evidence>
<dbReference type="GO" id="GO:0016020">
    <property type="term" value="C:membrane"/>
    <property type="evidence" value="ECO:0007669"/>
    <property type="project" value="UniProtKB-SubCell"/>
</dbReference>
<comment type="subcellular location">
    <subcellularLocation>
        <location evidence="1">Membrane</location>
        <topology evidence="1">Single-pass membrane protein</topology>
    </subcellularLocation>
</comment>
<dbReference type="NCBIfam" id="TIGR02532">
    <property type="entry name" value="IV_pilin_GFxxxE"/>
    <property type="match status" value="1"/>
</dbReference>
<proteinExistence type="predicted"/>
<dbReference type="InterPro" id="IPR045584">
    <property type="entry name" value="Pilin-like"/>
</dbReference>
<dbReference type="AlphaFoldDB" id="A0A1G1W8N1"/>
<keyword evidence="4 6" id="KW-1133">Transmembrane helix</keyword>
<evidence type="ECO:0008006" key="9">
    <source>
        <dbReference type="Google" id="ProtNLM"/>
    </source>
</evidence>
<keyword evidence="5 6" id="KW-0472">Membrane</keyword>
<evidence type="ECO:0000256" key="1">
    <source>
        <dbReference type="ARBA" id="ARBA00004167"/>
    </source>
</evidence>
<reference evidence="7 8" key="1">
    <citation type="journal article" date="2016" name="Nat. Commun.">
        <title>Thousands of microbial genomes shed light on interconnected biogeochemical processes in an aquifer system.</title>
        <authorList>
            <person name="Anantharaman K."/>
            <person name="Brown C.T."/>
            <person name="Hug L.A."/>
            <person name="Sharon I."/>
            <person name="Castelle C.J."/>
            <person name="Probst A.J."/>
            <person name="Thomas B.C."/>
            <person name="Singh A."/>
            <person name="Wilkins M.J."/>
            <person name="Karaoz U."/>
            <person name="Brodie E.L."/>
            <person name="Williams K.H."/>
            <person name="Hubbard S.S."/>
            <person name="Banfield J.F."/>
        </authorList>
    </citation>
    <scope>NUCLEOTIDE SEQUENCE [LARGE SCALE GENOMIC DNA]</scope>
</reference>
<evidence type="ECO:0000256" key="5">
    <source>
        <dbReference type="ARBA" id="ARBA00023136"/>
    </source>
</evidence>
<evidence type="ECO:0000313" key="8">
    <source>
        <dbReference type="Proteomes" id="UP000177103"/>
    </source>
</evidence>
<name>A0A1G1W8N1_9BACT</name>
<dbReference type="Proteomes" id="UP000177103">
    <property type="component" value="Unassembled WGS sequence"/>
</dbReference>
<sequence>MKLPKIFKNQKGFTLIELLVVIGILAILLVITIIAVNPPRQLGKARDTQRRSDVLAILNAMSQYYAEEGEFPTTGLPTIPFTNALIAVDDGAGTDEADICASIVGATGDLYLSAMPYDPSASGAGYTNCTNYDTKYTLSIDNSNRVTVTAPETEQETTDISVTR</sequence>
<protein>
    <recommendedName>
        <fullName evidence="9">Type II secretion system protein GspG C-terminal domain-containing protein</fullName>
    </recommendedName>
</protein>
<evidence type="ECO:0000313" key="7">
    <source>
        <dbReference type="EMBL" id="OGY24022.1"/>
    </source>
</evidence>
<evidence type="ECO:0000256" key="3">
    <source>
        <dbReference type="ARBA" id="ARBA00022692"/>
    </source>
</evidence>
<dbReference type="SUPFAM" id="SSF54523">
    <property type="entry name" value="Pili subunits"/>
    <property type="match status" value="1"/>
</dbReference>
<feature type="transmembrane region" description="Helical" evidence="6">
    <location>
        <begin position="12"/>
        <end position="36"/>
    </location>
</feature>
<dbReference type="PANTHER" id="PTHR30093:SF44">
    <property type="entry name" value="TYPE II SECRETION SYSTEM CORE PROTEIN G"/>
    <property type="match status" value="1"/>
</dbReference>
<dbReference type="Gene3D" id="3.30.700.10">
    <property type="entry name" value="Glycoprotein, Type 4 Pilin"/>
    <property type="match status" value="1"/>
</dbReference>
<dbReference type="Pfam" id="PF07963">
    <property type="entry name" value="N_methyl"/>
    <property type="match status" value="1"/>
</dbReference>